<organism evidence="5 6">
    <name type="scientific">Litorilituus sediminis</name>
    <dbReference type="NCBI Taxonomy" id="718192"/>
    <lineage>
        <taxon>Bacteria</taxon>
        <taxon>Pseudomonadati</taxon>
        <taxon>Pseudomonadota</taxon>
        <taxon>Gammaproteobacteria</taxon>
        <taxon>Alteromonadales</taxon>
        <taxon>Colwelliaceae</taxon>
        <taxon>Litorilituus</taxon>
    </lineage>
</organism>
<sequence>MTVKRVDTLIAGGGIAGLVTALELLQAGQQVCIVDRDTPQRIGGLARWAFGGMALCQTQEQQKMSIADNPSVLLKDWHSFAEFTADDFWPKAWAKEYADNNYQKVYLWLKDLGLSFLPAVNWVERGLYTPGNSMPRYHVLWGTGWHLIETILAKLAPYVATKKLHFLHQHKVVSSIIEQARVVGALIMDEKNQSDPFAMHCQDLVIACGGINGSTERVKANWCKAWGKAPESLLNGANPLSDGKLHDHLASIGSNLTRLDDMWNYAAGIKHPQAEFEGHGLSLIPCKSALWLDHSGKRIGPVPLVTGFDTNYMCQQVARQAKPWTWQILNWKIAAKELAVSGSQHNPAIRDKKFFTLLKELLLGNHRLVKQLVAESDDFVCADNLELLCQQMNAKTDASYIAYDTLANEVNHYDQQINSGLENDDQLRRIRHARQWRPDKLRTCKPKAILAKESEPLIAIRLQLISRKSLGGVQTNLSSQVLNQQGEVIEHLYCVGEAAGFGGGGASGKRSLEGTFLSGCILTAQNAAAAIIEAKSEANSQANKNN</sequence>
<dbReference type="SUPFAM" id="SSF51905">
    <property type="entry name" value="FAD/NAD(P)-binding domain"/>
    <property type="match status" value="1"/>
</dbReference>
<dbReference type="PIRSF" id="PIRSF036654">
    <property type="entry name" value="UCP036654"/>
    <property type="match status" value="1"/>
</dbReference>
<dbReference type="KEGG" id="lsd:EMK97_15355"/>
<evidence type="ECO:0000256" key="1">
    <source>
        <dbReference type="ARBA" id="ARBA00001974"/>
    </source>
</evidence>
<evidence type="ECO:0000259" key="4">
    <source>
        <dbReference type="Pfam" id="PF00890"/>
    </source>
</evidence>
<dbReference type="InterPro" id="IPR027477">
    <property type="entry name" value="Succ_DH/fumarate_Rdtase_cat_sf"/>
</dbReference>
<keyword evidence="6" id="KW-1185">Reference proteome</keyword>
<evidence type="ECO:0000256" key="3">
    <source>
        <dbReference type="ARBA" id="ARBA00023002"/>
    </source>
</evidence>
<dbReference type="Pfam" id="PF00890">
    <property type="entry name" value="FAD_binding_2"/>
    <property type="match status" value="1"/>
</dbReference>
<feature type="domain" description="FAD-dependent oxidoreductase 2 FAD-binding" evidence="4">
    <location>
        <begin position="7"/>
        <end position="516"/>
    </location>
</feature>
<dbReference type="GO" id="GO:0016627">
    <property type="term" value="F:oxidoreductase activity, acting on the CH-CH group of donors"/>
    <property type="evidence" value="ECO:0007669"/>
    <property type="project" value="InterPro"/>
</dbReference>
<evidence type="ECO:0000313" key="5">
    <source>
        <dbReference type="EMBL" id="QBG36999.1"/>
    </source>
</evidence>
<dbReference type="InterPro" id="IPR003953">
    <property type="entry name" value="FAD-dep_OxRdtase_2_FAD-bd"/>
</dbReference>
<gene>
    <name evidence="5" type="ORF">EMK97_15355</name>
</gene>
<dbReference type="InterPro" id="IPR014614">
    <property type="entry name" value="KsdD_DH"/>
</dbReference>
<dbReference type="InterPro" id="IPR036188">
    <property type="entry name" value="FAD/NAD-bd_sf"/>
</dbReference>
<accession>A0A4P6P9N3</accession>
<comment type="cofactor">
    <cofactor evidence="1">
        <name>FAD</name>
        <dbReference type="ChEBI" id="CHEBI:57692"/>
    </cofactor>
</comment>
<reference evidence="5 6" key="1">
    <citation type="submission" date="2018-12" db="EMBL/GenBank/DDBJ databases">
        <title>Complete genome of Litorilituus sediminis.</title>
        <authorList>
            <person name="Liu A."/>
            <person name="Rong J."/>
        </authorList>
    </citation>
    <scope>NUCLEOTIDE SEQUENCE [LARGE SCALE GENOMIC DNA]</scope>
    <source>
        <strain evidence="5 6">JCM 17549</strain>
    </source>
</reference>
<dbReference type="Proteomes" id="UP000290244">
    <property type="component" value="Chromosome"/>
</dbReference>
<keyword evidence="3" id="KW-0560">Oxidoreductase</keyword>
<protein>
    <submittedName>
        <fullName evidence="5">FAD-dependent oxidoreductase</fullName>
    </submittedName>
</protein>
<dbReference type="PANTHER" id="PTHR43260">
    <property type="entry name" value="3-KETOSTEROID-DELTA-1-DEHYDROGENASE"/>
    <property type="match status" value="1"/>
</dbReference>
<dbReference type="EMBL" id="CP034759">
    <property type="protein sequence ID" value="QBG36999.1"/>
    <property type="molecule type" value="Genomic_DNA"/>
</dbReference>
<evidence type="ECO:0000256" key="2">
    <source>
        <dbReference type="ARBA" id="ARBA00022630"/>
    </source>
</evidence>
<evidence type="ECO:0000313" key="6">
    <source>
        <dbReference type="Proteomes" id="UP000290244"/>
    </source>
</evidence>
<dbReference type="RefSeq" id="WP_130603668.1">
    <property type="nucleotide sequence ID" value="NZ_CP034759.1"/>
</dbReference>
<proteinExistence type="predicted"/>
<keyword evidence="2" id="KW-0285">Flavoprotein</keyword>
<name>A0A4P6P9N3_9GAMM</name>
<dbReference type="OrthoDB" id="9813348at2"/>
<dbReference type="Gene3D" id="3.90.700.10">
    <property type="entry name" value="Succinate dehydrogenase/fumarate reductase flavoprotein, catalytic domain"/>
    <property type="match status" value="1"/>
</dbReference>
<dbReference type="AlphaFoldDB" id="A0A4P6P9N3"/>
<dbReference type="Gene3D" id="3.50.50.60">
    <property type="entry name" value="FAD/NAD(P)-binding domain"/>
    <property type="match status" value="1"/>
</dbReference>
<dbReference type="PANTHER" id="PTHR43260:SF1">
    <property type="entry name" value="KSDD-LIKE STEROID DEHYDROGENASE RV0785"/>
    <property type="match status" value="1"/>
</dbReference>